<evidence type="ECO:0000313" key="2">
    <source>
        <dbReference type="EMBL" id="MCF2871570.1"/>
    </source>
</evidence>
<keyword evidence="3" id="KW-1185">Reference proteome</keyword>
<dbReference type="NCBIfam" id="TIGR03055">
    <property type="entry name" value="photo_alph_chp2"/>
    <property type="match status" value="1"/>
</dbReference>
<feature type="transmembrane region" description="Helical" evidence="1">
    <location>
        <begin position="70"/>
        <end position="92"/>
    </location>
</feature>
<evidence type="ECO:0000313" key="3">
    <source>
        <dbReference type="Proteomes" id="UP001200557"/>
    </source>
</evidence>
<dbReference type="EMBL" id="JAKGAQ010000002">
    <property type="protein sequence ID" value="MCF2871570.1"/>
    <property type="molecule type" value="Genomic_DNA"/>
</dbReference>
<evidence type="ECO:0000256" key="1">
    <source>
        <dbReference type="SAM" id="Phobius"/>
    </source>
</evidence>
<comment type="caution">
    <text evidence="2">The sequence shown here is derived from an EMBL/GenBank/DDBJ whole genome shotgun (WGS) entry which is preliminary data.</text>
</comment>
<dbReference type="Proteomes" id="UP001200557">
    <property type="component" value="Unassembled WGS sequence"/>
</dbReference>
<keyword evidence="1" id="KW-0472">Membrane</keyword>
<proteinExistence type="predicted"/>
<sequence>MIVWGASLVALFTWWFATGLILLVIRAADRTGGNAYNRAVFLSVPVLALGVAGVILSISNTGMTGLYQGFFGALAIWGWIELSFLSGVITGPERAVASRNAPRTDRFWKAWDALAYHEIMLLVGMAFIVIVTTGSDNTIAMWTYAILFFARISAKLNLFFGVPRINFEFLPLPLQHLKTHMTKGPITAFFPLSVTVLSFATACFAQLLITADTQVEATGFALLTSLCALALLEHWFMVIPLPDAKLWRWMLPAQKRITAKEETHGL</sequence>
<gene>
    <name evidence="2" type="ORF">L0664_10890</name>
</gene>
<feature type="transmembrane region" description="Helical" evidence="1">
    <location>
        <begin position="113"/>
        <end position="133"/>
    </location>
</feature>
<dbReference type="Pfam" id="PF12291">
    <property type="entry name" value="DUF3623"/>
    <property type="match status" value="1"/>
</dbReference>
<name>A0ABS9CWF2_9RHOB</name>
<reference evidence="2 3" key="1">
    <citation type="submission" date="2022-01" db="EMBL/GenBank/DDBJ databases">
        <title>Octadecabacter sp. nov., isolated from a marine alga.</title>
        <authorList>
            <person name="Jin M.S."/>
            <person name="Kim H.M."/>
            <person name="Han D.M."/>
            <person name="Jung J.J."/>
            <person name="Jeon C.O."/>
        </authorList>
    </citation>
    <scope>NUCLEOTIDE SEQUENCE [LARGE SCALE GENOMIC DNA]</scope>
    <source>
        <strain evidence="2 3">G9-8</strain>
    </source>
</reference>
<feature type="transmembrane region" description="Helical" evidence="1">
    <location>
        <begin position="39"/>
        <end position="58"/>
    </location>
</feature>
<feature type="transmembrane region" description="Helical" evidence="1">
    <location>
        <begin position="186"/>
        <end position="208"/>
    </location>
</feature>
<protein>
    <submittedName>
        <fullName evidence="2">DUF3623 domain-containing protein</fullName>
    </submittedName>
</protein>
<feature type="transmembrane region" description="Helical" evidence="1">
    <location>
        <begin position="139"/>
        <end position="165"/>
    </location>
</feature>
<dbReference type="RefSeq" id="WP_235225851.1">
    <property type="nucleotide sequence ID" value="NZ_JAKGAQ010000002.1"/>
</dbReference>
<accession>A0ABS9CWF2</accession>
<keyword evidence="1" id="KW-0812">Transmembrane</keyword>
<feature type="transmembrane region" description="Helical" evidence="1">
    <location>
        <begin position="6"/>
        <end position="27"/>
    </location>
</feature>
<keyword evidence="1" id="KW-1133">Transmembrane helix</keyword>
<dbReference type="InterPro" id="IPR017496">
    <property type="entry name" value="Photo_alph_chp2"/>
</dbReference>
<feature type="transmembrane region" description="Helical" evidence="1">
    <location>
        <begin position="220"/>
        <end position="241"/>
    </location>
</feature>
<organism evidence="2 3">
    <name type="scientific">Octadecabacter dasysiphoniae</name>
    <dbReference type="NCBI Taxonomy" id="2909341"/>
    <lineage>
        <taxon>Bacteria</taxon>
        <taxon>Pseudomonadati</taxon>
        <taxon>Pseudomonadota</taxon>
        <taxon>Alphaproteobacteria</taxon>
        <taxon>Rhodobacterales</taxon>
        <taxon>Roseobacteraceae</taxon>
        <taxon>Octadecabacter</taxon>
    </lineage>
</organism>